<evidence type="ECO:0000313" key="10">
    <source>
        <dbReference type="Proteomes" id="UP000308652"/>
    </source>
</evidence>
<feature type="compositionally biased region" description="Basic residues" evidence="6">
    <location>
        <begin position="62"/>
        <end position="74"/>
    </location>
</feature>
<feature type="domain" description="Helicase C-terminal" evidence="8">
    <location>
        <begin position="358"/>
        <end position="550"/>
    </location>
</feature>
<evidence type="ECO:0000313" key="9">
    <source>
        <dbReference type="EMBL" id="TFK35364.1"/>
    </source>
</evidence>
<evidence type="ECO:0000256" key="6">
    <source>
        <dbReference type="SAM" id="MobiDB-lite"/>
    </source>
</evidence>
<keyword evidence="5" id="KW-0347">Helicase</keyword>
<keyword evidence="3 5" id="KW-0067">ATP-binding</keyword>
<keyword evidence="4 5" id="KW-0694">RNA-binding</keyword>
<keyword evidence="1 5" id="KW-0547">Nucleotide-binding</keyword>
<dbReference type="Proteomes" id="UP000308652">
    <property type="component" value="Unassembled WGS sequence"/>
</dbReference>
<dbReference type="Gene3D" id="3.40.50.300">
    <property type="entry name" value="P-loop containing nucleotide triphosphate hydrolases"/>
    <property type="match status" value="2"/>
</dbReference>
<proteinExistence type="inferred from homology"/>
<dbReference type="InterPro" id="IPR027417">
    <property type="entry name" value="P-loop_NTPase"/>
</dbReference>
<dbReference type="InterPro" id="IPR011545">
    <property type="entry name" value="DEAD/DEAH_box_helicase_dom"/>
</dbReference>
<feature type="domain" description="Helicase ATP-binding" evidence="7">
    <location>
        <begin position="145"/>
        <end position="331"/>
    </location>
</feature>
<reference evidence="9 10" key="1">
    <citation type="journal article" date="2019" name="Nat. Ecol. Evol.">
        <title>Megaphylogeny resolves global patterns of mushroom evolution.</title>
        <authorList>
            <person name="Varga T."/>
            <person name="Krizsan K."/>
            <person name="Foldi C."/>
            <person name="Dima B."/>
            <person name="Sanchez-Garcia M."/>
            <person name="Sanchez-Ramirez S."/>
            <person name="Szollosi G.J."/>
            <person name="Szarkandi J.G."/>
            <person name="Papp V."/>
            <person name="Albert L."/>
            <person name="Andreopoulos W."/>
            <person name="Angelini C."/>
            <person name="Antonin V."/>
            <person name="Barry K.W."/>
            <person name="Bougher N.L."/>
            <person name="Buchanan P."/>
            <person name="Buyck B."/>
            <person name="Bense V."/>
            <person name="Catcheside P."/>
            <person name="Chovatia M."/>
            <person name="Cooper J."/>
            <person name="Damon W."/>
            <person name="Desjardin D."/>
            <person name="Finy P."/>
            <person name="Geml J."/>
            <person name="Haridas S."/>
            <person name="Hughes K."/>
            <person name="Justo A."/>
            <person name="Karasinski D."/>
            <person name="Kautmanova I."/>
            <person name="Kiss B."/>
            <person name="Kocsube S."/>
            <person name="Kotiranta H."/>
            <person name="LaButti K.M."/>
            <person name="Lechner B.E."/>
            <person name="Liimatainen K."/>
            <person name="Lipzen A."/>
            <person name="Lukacs Z."/>
            <person name="Mihaltcheva S."/>
            <person name="Morgado L.N."/>
            <person name="Niskanen T."/>
            <person name="Noordeloos M.E."/>
            <person name="Ohm R.A."/>
            <person name="Ortiz-Santana B."/>
            <person name="Ovrebo C."/>
            <person name="Racz N."/>
            <person name="Riley R."/>
            <person name="Savchenko A."/>
            <person name="Shiryaev A."/>
            <person name="Soop K."/>
            <person name="Spirin V."/>
            <person name="Szebenyi C."/>
            <person name="Tomsovsky M."/>
            <person name="Tulloss R.E."/>
            <person name="Uehling J."/>
            <person name="Grigoriev I.V."/>
            <person name="Vagvolgyi C."/>
            <person name="Papp T."/>
            <person name="Martin F.M."/>
            <person name="Miettinen O."/>
            <person name="Hibbett D.S."/>
            <person name="Nagy L.G."/>
        </authorList>
    </citation>
    <scope>NUCLEOTIDE SEQUENCE [LARGE SCALE GENOMIC DNA]</scope>
    <source>
        <strain evidence="9 10">CBS 166.37</strain>
    </source>
</reference>
<comment type="similarity">
    <text evidence="5">Belongs to the DEAD box helicase family.</text>
</comment>
<feature type="region of interest" description="Disordered" evidence="6">
    <location>
        <begin position="49"/>
        <end position="83"/>
    </location>
</feature>
<sequence>MYTASRSIARSTSSSLSSIARLIHNSPFSPSPFSREAARAFSNALSPKSPLSPFAMSSNSHASRHGGRRSKKPRLAGPERGMSSAATARAIAPAPVAAELEIDGIPLERENRHFTQRRFADAPISEASKKGISHEFMSDVQDATIDAALTGQDLLVQAKTGTGKTLAFLLPAVERLLKNPDALNDTSILVLSPTRELVLQIEKEAKALLAHHPFKVQHVMGGTNQSSETTRILSQPCHILIATPGRLLDHLRSSSHNGRTLPQQLRNVKTVVYDEADRLLDQGFKKDLDAIMDFLPKGEMGKNRQALLFSATVSQEIQEIARKALRPGYEFISTLLEDEMNTHEHVSQSYILTPQAQFLPTLVPLLRADAQLHPGASKAIVFFPTARQVGFAYEVLSKIDGFSGASGPDANSQRTNDDAKIYEIHSKKSQSQRTKTAETFAKAKTGILLSSDVTARGMDFPGVTLVLQIGLPANPEQYIHRLGRTARAGAAGRGLLVLSDDERFFLAQGKDGIGAFPITPLLHTDEPPLPSPETLSAAAAEVQSALEAVDNDEKAGCYRAWMGYYNSYLKKLGWSKERLVAEAGRYAREALGWTGEQVPSLDPRTVGKMGLRGTPGLVLERKDAAPRGGQGSRGGYRGGDSRGGGRGGGYNGNREGGGGGSYRGSGGGEGGYRGGRGRAGGGGRGRGGYTGGGADGGY</sequence>
<feature type="region of interest" description="Disordered" evidence="6">
    <location>
        <begin position="604"/>
        <end position="698"/>
    </location>
</feature>
<evidence type="ECO:0000256" key="3">
    <source>
        <dbReference type="ARBA" id="ARBA00022840"/>
    </source>
</evidence>
<dbReference type="GO" id="GO:0003723">
    <property type="term" value="F:RNA binding"/>
    <property type="evidence" value="ECO:0007669"/>
    <property type="project" value="UniProtKB-UniRule"/>
</dbReference>
<keyword evidence="10" id="KW-1185">Reference proteome</keyword>
<evidence type="ECO:0000259" key="7">
    <source>
        <dbReference type="PROSITE" id="PS51192"/>
    </source>
</evidence>
<evidence type="ECO:0000259" key="8">
    <source>
        <dbReference type="PROSITE" id="PS51194"/>
    </source>
</evidence>
<dbReference type="SMART" id="SM00490">
    <property type="entry name" value="HELICc"/>
    <property type="match status" value="1"/>
</dbReference>
<name>A0A5C3LQK0_9AGAR</name>
<evidence type="ECO:0000256" key="5">
    <source>
        <dbReference type="RuleBase" id="RU365068"/>
    </source>
</evidence>
<accession>A0A5C3LQK0</accession>
<evidence type="ECO:0000256" key="1">
    <source>
        <dbReference type="ARBA" id="ARBA00022741"/>
    </source>
</evidence>
<dbReference type="InterPro" id="IPR001650">
    <property type="entry name" value="Helicase_C-like"/>
</dbReference>
<dbReference type="InterPro" id="IPR014001">
    <property type="entry name" value="Helicase_ATP-bd"/>
</dbReference>
<protein>
    <recommendedName>
        <fullName evidence="5">ATP-dependent RNA helicase</fullName>
        <ecNumber evidence="5">3.6.4.13</ecNumber>
    </recommendedName>
</protein>
<dbReference type="EMBL" id="ML213622">
    <property type="protein sequence ID" value="TFK35364.1"/>
    <property type="molecule type" value="Genomic_DNA"/>
</dbReference>
<comment type="function">
    <text evidence="5">RNA helicase.</text>
</comment>
<dbReference type="EC" id="3.6.4.13" evidence="5"/>
<evidence type="ECO:0000256" key="4">
    <source>
        <dbReference type="ARBA" id="ARBA00022884"/>
    </source>
</evidence>
<comment type="domain">
    <text evidence="5">The Q motif is unique to and characteristic of the DEAD box family of RNA helicases and controls ATP binding and hydrolysis.</text>
</comment>
<dbReference type="GO" id="GO:0016787">
    <property type="term" value="F:hydrolase activity"/>
    <property type="evidence" value="ECO:0007669"/>
    <property type="project" value="UniProtKB-KW"/>
</dbReference>
<dbReference type="PANTHER" id="PTHR24031">
    <property type="entry name" value="RNA HELICASE"/>
    <property type="match status" value="1"/>
</dbReference>
<dbReference type="AlphaFoldDB" id="A0A5C3LQK0"/>
<comment type="catalytic activity">
    <reaction evidence="5">
        <text>ATP + H2O = ADP + phosphate + H(+)</text>
        <dbReference type="Rhea" id="RHEA:13065"/>
        <dbReference type="ChEBI" id="CHEBI:15377"/>
        <dbReference type="ChEBI" id="CHEBI:15378"/>
        <dbReference type="ChEBI" id="CHEBI:30616"/>
        <dbReference type="ChEBI" id="CHEBI:43474"/>
        <dbReference type="ChEBI" id="CHEBI:456216"/>
        <dbReference type="EC" id="3.6.4.13"/>
    </reaction>
</comment>
<dbReference type="PROSITE" id="PS51192">
    <property type="entry name" value="HELICASE_ATP_BIND_1"/>
    <property type="match status" value="1"/>
</dbReference>
<organism evidence="9 10">
    <name type="scientific">Crucibulum laeve</name>
    <dbReference type="NCBI Taxonomy" id="68775"/>
    <lineage>
        <taxon>Eukaryota</taxon>
        <taxon>Fungi</taxon>
        <taxon>Dikarya</taxon>
        <taxon>Basidiomycota</taxon>
        <taxon>Agaricomycotina</taxon>
        <taxon>Agaricomycetes</taxon>
        <taxon>Agaricomycetidae</taxon>
        <taxon>Agaricales</taxon>
        <taxon>Agaricineae</taxon>
        <taxon>Nidulariaceae</taxon>
        <taxon>Crucibulum</taxon>
    </lineage>
</organism>
<dbReference type="SUPFAM" id="SSF52540">
    <property type="entry name" value="P-loop containing nucleoside triphosphate hydrolases"/>
    <property type="match status" value="1"/>
</dbReference>
<dbReference type="GO" id="GO:0005524">
    <property type="term" value="F:ATP binding"/>
    <property type="evidence" value="ECO:0007669"/>
    <property type="project" value="UniProtKB-UniRule"/>
</dbReference>
<dbReference type="Pfam" id="PF00270">
    <property type="entry name" value="DEAD"/>
    <property type="match status" value="1"/>
</dbReference>
<evidence type="ECO:0000256" key="2">
    <source>
        <dbReference type="ARBA" id="ARBA00022801"/>
    </source>
</evidence>
<gene>
    <name evidence="9" type="ORF">BDQ12DRAFT_706684</name>
</gene>
<feature type="compositionally biased region" description="Gly residues" evidence="6">
    <location>
        <begin position="628"/>
        <end position="698"/>
    </location>
</feature>
<dbReference type="SMART" id="SM00487">
    <property type="entry name" value="DEXDc"/>
    <property type="match status" value="1"/>
</dbReference>
<dbReference type="PROSITE" id="PS51194">
    <property type="entry name" value="HELICASE_CTER"/>
    <property type="match status" value="1"/>
</dbReference>
<dbReference type="CDD" id="cd18787">
    <property type="entry name" value="SF2_C_DEAD"/>
    <property type="match status" value="1"/>
</dbReference>
<dbReference type="Pfam" id="PF00271">
    <property type="entry name" value="Helicase_C"/>
    <property type="match status" value="1"/>
</dbReference>
<dbReference type="GO" id="GO:0003724">
    <property type="term" value="F:RNA helicase activity"/>
    <property type="evidence" value="ECO:0007669"/>
    <property type="project" value="UniProtKB-EC"/>
</dbReference>
<dbReference type="OrthoDB" id="193716at2759"/>
<keyword evidence="2 5" id="KW-0378">Hydrolase</keyword>
<dbReference type="STRING" id="68775.A0A5C3LQK0"/>